<name>A0A840RBA3_9NEIS</name>
<dbReference type="Proteomes" id="UP000543030">
    <property type="component" value="Unassembled WGS sequence"/>
</dbReference>
<accession>A0A840RBA3</accession>
<keyword evidence="2" id="KW-1185">Reference proteome</keyword>
<dbReference type="RefSeq" id="WP_184098960.1">
    <property type="nucleotide sequence ID" value="NZ_JACHHN010000002.1"/>
</dbReference>
<protein>
    <submittedName>
        <fullName evidence="1">Uncharacterized protein</fullName>
    </submittedName>
</protein>
<comment type="caution">
    <text evidence="1">The sequence shown here is derived from an EMBL/GenBank/DDBJ whole genome shotgun (WGS) entry which is preliminary data.</text>
</comment>
<organism evidence="1 2">
    <name type="scientific">Silvimonas terrae</name>
    <dbReference type="NCBI Taxonomy" id="300266"/>
    <lineage>
        <taxon>Bacteria</taxon>
        <taxon>Pseudomonadati</taxon>
        <taxon>Pseudomonadota</taxon>
        <taxon>Betaproteobacteria</taxon>
        <taxon>Neisseriales</taxon>
        <taxon>Chitinibacteraceae</taxon>
        <taxon>Silvimonas</taxon>
    </lineage>
</organism>
<dbReference type="AlphaFoldDB" id="A0A840RBA3"/>
<evidence type="ECO:0000313" key="1">
    <source>
        <dbReference type="EMBL" id="MBB5190709.1"/>
    </source>
</evidence>
<gene>
    <name evidence="1" type="ORF">HNQ50_001431</name>
</gene>
<sequence length="155" mass="16324">MVFLTAMKNKYVWYGAGGLLLLLWLKAQASGKSMVTEAAITIGGAVADVAVATGQDLYDAAKPIVEYPLAAARSAAQTEFIGDVWGVAGVIPQGPVEEAIILDYMPTGQLVMDGLPLLGTYVGVKAMLAGRAVHQYRQAVGIEPKDPPGFLSKLF</sequence>
<dbReference type="EMBL" id="JACHHN010000002">
    <property type="protein sequence ID" value="MBB5190709.1"/>
    <property type="molecule type" value="Genomic_DNA"/>
</dbReference>
<reference evidence="1 2" key="1">
    <citation type="submission" date="2020-08" db="EMBL/GenBank/DDBJ databases">
        <title>Genomic Encyclopedia of Type Strains, Phase IV (KMG-IV): sequencing the most valuable type-strain genomes for metagenomic binning, comparative biology and taxonomic classification.</title>
        <authorList>
            <person name="Goeker M."/>
        </authorList>
    </citation>
    <scope>NUCLEOTIDE SEQUENCE [LARGE SCALE GENOMIC DNA]</scope>
    <source>
        <strain evidence="1 2">DSM 18233</strain>
    </source>
</reference>
<proteinExistence type="predicted"/>
<evidence type="ECO:0000313" key="2">
    <source>
        <dbReference type="Proteomes" id="UP000543030"/>
    </source>
</evidence>